<keyword evidence="3 4" id="KW-0067">ATP-binding</keyword>
<name>A0AAE3ZGW7_9ACTN</name>
<keyword evidence="2 4" id="KW-0547">Nucleotide-binding</keyword>
<keyword evidence="1" id="KW-0436">Ligase</keyword>
<evidence type="ECO:0000256" key="2">
    <source>
        <dbReference type="ARBA" id="ARBA00022741"/>
    </source>
</evidence>
<accession>A0AAE3ZGW7</accession>
<dbReference type="PANTHER" id="PTHR43585:SF2">
    <property type="entry name" value="ATP-GRASP ENZYME FSQD"/>
    <property type="match status" value="1"/>
</dbReference>
<evidence type="ECO:0000256" key="3">
    <source>
        <dbReference type="ARBA" id="ARBA00022840"/>
    </source>
</evidence>
<dbReference type="PROSITE" id="PS50975">
    <property type="entry name" value="ATP_GRASP"/>
    <property type="match status" value="1"/>
</dbReference>
<evidence type="ECO:0000259" key="6">
    <source>
        <dbReference type="PROSITE" id="PS50975"/>
    </source>
</evidence>
<gene>
    <name evidence="7" type="ORF">JOF55_003711</name>
</gene>
<evidence type="ECO:0000313" key="8">
    <source>
        <dbReference type="Proteomes" id="UP001180845"/>
    </source>
</evidence>
<feature type="compositionally biased region" description="Polar residues" evidence="5">
    <location>
        <begin position="433"/>
        <end position="442"/>
    </location>
</feature>
<dbReference type="GO" id="GO:0016874">
    <property type="term" value="F:ligase activity"/>
    <property type="evidence" value="ECO:0007669"/>
    <property type="project" value="UniProtKB-KW"/>
</dbReference>
<dbReference type="GO" id="GO:0005524">
    <property type="term" value="F:ATP binding"/>
    <property type="evidence" value="ECO:0007669"/>
    <property type="project" value="UniProtKB-UniRule"/>
</dbReference>
<comment type="caution">
    <text evidence="7">The sequence shown here is derived from an EMBL/GenBank/DDBJ whole genome shotgun (WGS) entry which is preliminary data.</text>
</comment>
<evidence type="ECO:0000256" key="5">
    <source>
        <dbReference type="SAM" id="MobiDB-lite"/>
    </source>
</evidence>
<protein>
    <recommendedName>
        <fullName evidence="6">ATP-grasp domain-containing protein</fullName>
    </recommendedName>
</protein>
<dbReference type="Gene3D" id="3.30.470.20">
    <property type="entry name" value="ATP-grasp fold, B domain"/>
    <property type="match status" value="1"/>
</dbReference>
<proteinExistence type="predicted"/>
<evidence type="ECO:0000256" key="4">
    <source>
        <dbReference type="PROSITE-ProRule" id="PRU00409"/>
    </source>
</evidence>
<dbReference type="GO" id="GO:0046872">
    <property type="term" value="F:metal ion binding"/>
    <property type="evidence" value="ECO:0007669"/>
    <property type="project" value="InterPro"/>
</dbReference>
<dbReference type="PANTHER" id="PTHR43585">
    <property type="entry name" value="FUMIPYRROLE BIOSYNTHESIS PROTEIN C"/>
    <property type="match status" value="1"/>
</dbReference>
<organism evidence="7 8">
    <name type="scientific">Haloactinomyces albus</name>
    <dbReference type="NCBI Taxonomy" id="1352928"/>
    <lineage>
        <taxon>Bacteria</taxon>
        <taxon>Bacillati</taxon>
        <taxon>Actinomycetota</taxon>
        <taxon>Actinomycetes</taxon>
        <taxon>Actinopolysporales</taxon>
        <taxon>Actinopolysporaceae</taxon>
        <taxon>Haloactinomyces</taxon>
    </lineage>
</organism>
<feature type="region of interest" description="Disordered" evidence="5">
    <location>
        <begin position="417"/>
        <end position="442"/>
    </location>
</feature>
<reference evidence="7" key="1">
    <citation type="submission" date="2023-07" db="EMBL/GenBank/DDBJ databases">
        <title>Sequencing the genomes of 1000 actinobacteria strains.</title>
        <authorList>
            <person name="Klenk H.-P."/>
        </authorList>
    </citation>
    <scope>NUCLEOTIDE SEQUENCE</scope>
    <source>
        <strain evidence="7">DSM 45977</strain>
    </source>
</reference>
<feature type="domain" description="ATP-grasp" evidence="6">
    <location>
        <begin position="119"/>
        <end position="309"/>
    </location>
</feature>
<sequence>MSNVFLLFGSDMVFARYEPLYRSLEARGLEVVEVVLGGHGEVHGLGSRRFAHPELERDPLKAAQDIVAWLGSGPVSDRAIGGAVLGEQSVIAGSLTLELLGLPGPGVRAAVSSRDKSLQRSLCRDGVTWVRVSTDSPERDIAGYEGRWPAIMKPTAGHSSSGVVRVHSAREAADVARSHDPSGETLLLESEIVGDEVSVESVVADRRIVRSETTLKLTTENSDRFVEMGHHVGPTALSEELEAAVQDANARVVGELGVRTAATHAEFRLGDAGPVLMETAVRPGGDAVWLLHHLATGVPLESTLCAAALGEITEPVCAEAQRWAAQHYARATPGHEVAVTWNGPPTTVVSVANAAPWPRLSSLPADAEPQVRCVLRHKPDGDPVPALSKSGDRVCSVVVDAPTGRELDAVRSRAEEYLVSSQPVSHGEEDRCASTNRGRNRS</sequence>
<dbReference type="Proteomes" id="UP001180845">
    <property type="component" value="Unassembled WGS sequence"/>
</dbReference>
<evidence type="ECO:0000256" key="1">
    <source>
        <dbReference type="ARBA" id="ARBA00022598"/>
    </source>
</evidence>
<dbReference type="InterPro" id="IPR052032">
    <property type="entry name" value="ATP-dep_AA_Ligase"/>
</dbReference>
<dbReference type="Pfam" id="PF13535">
    <property type="entry name" value="ATP-grasp_4"/>
    <property type="match status" value="1"/>
</dbReference>
<dbReference type="AlphaFoldDB" id="A0AAE3ZGW7"/>
<evidence type="ECO:0000313" key="7">
    <source>
        <dbReference type="EMBL" id="MDR7303530.1"/>
    </source>
</evidence>
<dbReference type="EMBL" id="JAVDXW010000001">
    <property type="protein sequence ID" value="MDR7303530.1"/>
    <property type="molecule type" value="Genomic_DNA"/>
</dbReference>
<dbReference type="SUPFAM" id="SSF56059">
    <property type="entry name" value="Glutathione synthetase ATP-binding domain-like"/>
    <property type="match status" value="1"/>
</dbReference>
<keyword evidence="8" id="KW-1185">Reference proteome</keyword>
<dbReference type="InterPro" id="IPR011761">
    <property type="entry name" value="ATP-grasp"/>
</dbReference>